<dbReference type="Proteomes" id="UP000008827">
    <property type="component" value="Chromosome 8"/>
</dbReference>
<accession>A0A0R0ITC1</accession>
<evidence type="ECO:0000313" key="3">
    <source>
        <dbReference type="Proteomes" id="UP000008827"/>
    </source>
</evidence>
<gene>
    <name evidence="1" type="ORF">GLYMA_08G272400</name>
</gene>
<dbReference type="EnsemblPlants" id="KRH45452">
    <property type="protein sequence ID" value="KRH45452"/>
    <property type="gene ID" value="GLYMA_08G272400"/>
</dbReference>
<dbReference type="AlphaFoldDB" id="A0A0R0ITC1"/>
<protein>
    <submittedName>
        <fullName evidence="1 2">Uncharacterized protein</fullName>
    </submittedName>
</protein>
<evidence type="ECO:0000313" key="1">
    <source>
        <dbReference type="EMBL" id="KRH45452.1"/>
    </source>
</evidence>
<proteinExistence type="predicted"/>
<reference evidence="1" key="3">
    <citation type="submission" date="2018-07" db="EMBL/GenBank/DDBJ databases">
        <title>WGS assembly of Glycine max.</title>
        <authorList>
            <person name="Schmutz J."/>
            <person name="Cannon S."/>
            <person name="Schlueter J."/>
            <person name="Ma J."/>
            <person name="Mitros T."/>
            <person name="Nelson W."/>
            <person name="Hyten D."/>
            <person name="Song Q."/>
            <person name="Thelen J."/>
            <person name="Cheng J."/>
            <person name="Xu D."/>
            <person name="Hellsten U."/>
            <person name="May G."/>
            <person name="Yu Y."/>
            <person name="Sakurai T."/>
            <person name="Umezawa T."/>
            <person name="Bhattacharyya M."/>
            <person name="Sandhu D."/>
            <person name="Valliyodan B."/>
            <person name="Lindquist E."/>
            <person name="Peto M."/>
            <person name="Grant D."/>
            <person name="Shu S."/>
            <person name="Goodstein D."/>
            <person name="Barry K."/>
            <person name="Futrell-Griggs M."/>
            <person name="Abernathy B."/>
            <person name="Du J."/>
            <person name="Tian Z."/>
            <person name="Zhu L."/>
            <person name="Gill N."/>
            <person name="Joshi T."/>
            <person name="Libault M."/>
            <person name="Sethuraman A."/>
            <person name="Zhang X."/>
            <person name="Shinozaki K."/>
            <person name="Nguyen H."/>
            <person name="Wing R."/>
            <person name="Cregan P."/>
            <person name="Specht J."/>
            <person name="Grimwood J."/>
            <person name="Rokhsar D."/>
            <person name="Stacey G."/>
            <person name="Shoemaker R."/>
            <person name="Jackson S."/>
        </authorList>
    </citation>
    <scope>NUCLEOTIDE SEQUENCE</scope>
    <source>
        <tissue evidence="1">Callus</tissue>
    </source>
</reference>
<keyword evidence="3" id="KW-1185">Reference proteome</keyword>
<name>A0A0R0ITC1_SOYBN</name>
<dbReference type="InParanoid" id="A0A0R0ITC1"/>
<sequence>MLMFEFRVCKDIIEENKISLRNILQGRYHRKEMCTCNCSYYNSVSHLKPTIRGQSTKSQRQQSFQGRL</sequence>
<organism evidence="1">
    <name type="scientific">Glycine max</name>
    <name type="common">Soybean</name>
    <name type="synonym">Glycine hispida</name>
    <dbReference type="NCBI Taxonomy" id="3847"/>
    <lineage>
        <taxon>Eukaryota</taxon>
        <taxon>Viridiplantae</taxon>
        <taxon>Streptophyta</taxon>
        <taxon>Embryophyta</taxon>
        <taxon>Tracheophyta</taxon>
        <taxon>Spermatophyta</taxon>
        <taxon>Magnoliopsida</taxon>
        <taxon>eudicotyledons</taxon>
        <taxon>Gunneridae</taxon>
        <taxon>Pentapetalae</taxon>
        <taxon>rosids</taxon>
        <taxon>fabids</taxon>
        <taxon>Fabales</taxon>
        <taxon>Fabaceae</taxon>
        <taxon>Papilionoideae</taxon>
        <taxon>50 kb inversion clade</taxon>
        <taxon>NPAAA clade</taxon>
        <taxon>indigoferoid/millettioid clade</taxon>
        <taxon>Phaseoleae</taxon>
        <taxon>Glycine</taxon>
        <taxon>Glycine subgen. Soja</taxon>
    </lineage>
</organism>
<evidence type="ECO:0000313" key="2">
    <source>
        <dbReference type="EnsemblPlants" id="KRH45452"/>
    </source>
</evidence>
<reference evidence="1 2" key="1">
    <citation type="journal article" date="2010" name="Nature">
        <title>Genome sequence of the palaeopolyploid soybean.</title>
        <authorList>
            <person name="Schmutz J."/>
            <person name="Cannon S.B."/>
            <person name="Schlueter J."/>
            <person name="Ma J."/>
            <person name="Mitros T."/>
            <person name="Nelson W."/>
            <person name="Hyten D.L."/>
            <person name="Song Q."/>
            <person name="Thelen J.J."/>
            <person name="Cheng J."/>
            <person name="Xu D."/>
            <person name="Hellsten U."/>
            <person name="May G.D."/>
            <person name="Yu Y."/>
            <person name="Sakurai T."/>
            <person name="Umezawa T."/>
            <person name="Bhattacharyya M.K."/>
            <person name="Sandhu D."/>
            <person name="Valliyodan B."/>
            <person name="Lindquist E."/>
            <person name="Peto M."/>
            <person name="Grant D."/>
            <person name="Shu S."/>
            <person name="Goodstein D."/>
            <person name="Barry K."/>
            <person name="Futrell-Griggs M."/>
            <person name="Abernathy B."/>
            <person name="Du J."/>
            <person name="Tian Z."/>
            <person name="Zhu L."/>
            <person name="Gill N."/>
            <person name="Joshi T."/>
            <person name="Libault M."/>
            <person name="Sethuraman A."/>
            <person name="Zhang X.-C."/>
            <person name="Shinozaki K."/>
            <person name="Nguyen H.T."/>
            <person name="Wing R.A."/>
            <person name="Cregan P."/>
            <person name="Specht J."/>
            <person name="Grimwood J."/>
            <person name="Rokhsar D."/>
            <person name="Stacey G."/>
            <person name="Shoemaker R.C."/>
            <person name="Jackson S.A."/>
        </authorList>
    </citation>
    <scope>NUCLEOTIDE SEQUENCE</scope>
    <source>
        <strain evidence="2">cv. Williams 82</strain>
        <tissue evidence="1">Callus</tissue>
    </source>
</reference>
<dbReference type="EMBL" id="CM000841">
    <property type="protein sequence ID" value="KRH45452.1"/>
    <property type="molecule type" value="Genomic_DNA"/>
</dbReference>
<reference evidence="2" key="2">
    <citation type="submission" date="2018-02" db="UniProtKB">
        <authorList>
            <consortium name="EnsemblPlants"/>
        </authorList>
    </citation>
    <scope>IDENTIFICATION</scope>
    <source>
        <strain evidence="2">Williams 82</strain>
    </source>
</reference>
<dbReference type="Gramene" id="KRH45452">
    <property type="protein sequence ID" value="KRH45452"/>
    <property type="gene ID" value="GLYMA_08G272400"/>
</dbReference>